<accession>A0A967AWL4</accession>
<dbReference type="PANTHER" id="PTHR36974:SF1">
    <property type="entry name" value="DOXX FAMILY MEMBRANE PROTEIN"/>
    <property type="match status" value="1"/>
</dbReference>
<dbReference type="PANTHER" id="PTHR36974">
    <property type="entry name" value="MEMBRANE PROTEIN-RELATED"/>
    <property type="match status" value="1"/>
</dbReference>
<dbReference type="AlphaFoldDB" id="A0A967AWL4"/>
<evidence type="ECO:0000313" key="2">
    <source>
        <dbReference type="Proteomes" id="UP000744769"/>
    </source>
</evidence>
<organism evidence="1 2">
    <name type="scientific">Metallococcus carri</name>
    <dbReference type="NCBI Taxonomy" id="1656884"/>
    <lineage>
        <taxon>Bacteria</taxon>
        <taxon>Bacillati</taxon>
        <taxon>Actinomycetota</taxon>
        <taxon>Actinomycetes</taxon>
        <taxon>Micrococcales</taxon>
        <taxon>Dermacoccaceae</taxon>
        <taxon>Metallococcus</taxon>
    </lineage>
</organism>
<reference evidence="1" key="1">
    <citation type="submission" date="2020-03" db="EMBL/GenBank/DDBJ databases">
        <title>Draft sequencing of Calidifontibacter sp. DB0510.</title>
        <authorList>
            <person name="Kim D.-U."/>
        </authorList>
    </citation>
    <scope>NUCLEOTIDE SEQUENCE</scope>
    <source>
        <strain evidence="1">DB0510</strain>
    </source>
</reference>
<comment type="caution">
    <text evidence="1">The sequence shown here is derived from an EMBL/GenBank/DDBJ whole genome shotgun (WGS) entry which is preliminary data.</text>
</comment>
<dbReference type="RefSeq" id="WP_166191730.1">
    <property type="nucleotide sequence ID" value="NZ_JAAOIV010000001.1"/>
</dbReference>
<gene>
    <name evidence="1" type="ORF">G9U51_00680</name>
</gene>
<keyword evidence="2" id="KW-1185">Reference proteome</keyword>
<sequence length="127" mass="13955">MSGLSLGARGVALAFLGSGTLHLVRPQIFEPIVPRVLPRRRELVLASGVAEIACGAGLFVPRLRPYAAPATVALLAAVWPANLQMALDVDRAARRRPTARNQVMRVGTWARMPLQLPLMRWAWQARR</sequence>
<proteinExistence type="predicted"/>
<dbReference type="Proteomes" id="UP000744769">
    <property type="component" value="Unassembled WGS sequence"/>
</dbReference>
<protein>
    <submittedName>
        <fullName evidence="1">DoxX family protein</fullName>
    </submittedName>
</protein>
<evidence type="ECO:0000313" key="1">
    <source>
        <dbReference type="EMBL" id="NHN54299.1"/>
    </source>
</evidence>
<name>A0A967AWL4_9MICO</name>
<dbReference type="EMBL" id="JAAOIV010000001">
    <property type="protein sequence ID" value="NHN54299.1"/>
    <property type="molecule type" value="Genomic_DNA"/>
</dbReference>